<dbReference type="GO" id="GO:0042597">
    <property type="term" value="C:periplasmic space"/>
    <property type="evidence" value="ECO:0007669"/>
    <property type="project" value="UniProtKB-SubCell"/>
</dbReference>
<dbReference type="Pfam" id="PF13416">
    <property type="entry name" value="SBP_bac_8"/>
    <property type="match status" value="1"/>
</dbReference>
<organism evidence="6 7">
    <name type="scientific">Pseudoramibacter porci</name>
    <dbReference type="NCBI Taxonomy" id="2606631"/>
    <lineage>
        <taxon>Bacteria</taxon>
        <taxon>Bacillati</taxon>
        <taxon>Bacillota</taxon>
        <taxon>Clostridia</taxon>
        <taxon>Eubacteriales</taxon>
        <taxon>Eubacteriaceae</taxon>
        <taxon>Pseudoramibacter</taxon>
    </lineage>
</organism>
<dbReference type="GO" id="GO:0019808">
    <property type="term" value="F:polyamine binding"/>
    <property type="evidence" value="ECO:0007669"/>
    <property type="project" value="InterPro"/>
</dbReference>
<keyword evidence="7" id="KW-1185">Reference proteome</keyword>
<dbReference type="PRINTS" id="PR00909">
    <property type="entry name" value="SPERMDNBNDNG"/>
</dbReference>
<dbReference type="CDD" id="cd13590">
    <property type="entry name" value="PBP2_PotD_PotF_like"/>
    <property type="match status" value="1"/>
</dbReference>
<evidence type="ECO:0000256" key="1">
    <source>
        <dbReference type="ARBA" id="ARBA00004418"/>
    </source>
</evidence>
<dbReference type="GO" id="GO:0015846">
    <property type="term" value="P:polyamine transport"/>
    <property type="evidence" value="ECO:0007669"/>
    <property type="project" value="InterPro"/>
</dbReference>
<evidence type="ECO:0000313" key="7">
    <source>
        <dbReference type="Proteomes" id="UP000461754"/>
    </source>
</evidence>
<feature type="signal peptide" evidence="5">
    <location>
        <begin position="1"/>
        <end position="27"/>
    </location>
</feature>
<evidence type="ECO:0000256" key="2">
    <source>
        <dbReference type="ARBA" id="ARBA00022448"/>
    </source>
</evidence>
<dbReference type="InterPro" id="IPR006059">
    <property type="entry name" value="SBP"/>
</dbReference>
<accession>A0A7X2T996</accession>
<dbReference type="RefSeq" id="WP_154575711.1">
    <property type="nucleotide sequence ID" value="NZ_VUMO01000002.1"/>
</dbReference>
<keyword evidence="3 5" id="KW-0732">Signal</keyword>
<evidence type="ECO:0000256" key="3">
    <source>
        <dbReference type="ARBA" id="ARBA00022729"/>
    </source>
</evidence>
<feature type="chain" id="PRO_5039170205" evidence="5">
    <location>
        <begin position="28"/>
        <end position="366"/>
    </location>
</feature>
<proteinExistence type="predicted"/>
<evidence type="ECO:0000256" key="5">
    <source>
        <dbReference type="SAM" id="SignalP"/>
    </source>
</evidence>
<dbReference type="InterPro" id="IPR001188">
    <property type="entry name" value="Sperm_putr-bd"/>
</dbReference>
<dbReference type="PANTHER" id="PTHR30222">
    <property type="entry name" value="SPERMIDINE/PUTRESCINE-BINDING PERIPLASMIC PROTEIN"/>
    <property type="match status" value="1"/>
</dbReference>
<dbReference type="EMBL" id="VUMO01000002">
    <property type="protein sequence ID" value="MSS19314.1"/>
    <property type="molecule type" value="Genomic_DNA"/>
</dbReference>
<keyword evidence="4" id="KW-0574">Periplasm</keyword>
<dbReference type="PANTHER" id="PTHR30222:SF17">
    <property type="entry name" value="SPERMIDINE_PUTRESCINE-BINDING PERIPLASMIC PROTEIN"/>
    <property type="match status" value="1"/>
</dbReference>
<name>A0A7X2T996_9FIRM</name>
<dbReference type="Proteomes" id="UP000461754">
    <property type="component" value="Unassembled WGS sequence"/>
</dbReference>
<dbReference type="AlphaFoldDB" id="A0A7X2T996"/>
<comment type="subcellular location">
    <subcellularLocation>
        <location evidence="1">Periplasm</location>
    </subcellularLocation>
</comment>
<evidence type="ECO:0000256" key="4">
    <source>
        <dbReference type="ARBA" id="ARBA00022764"/>
    </source>
</evidence>
<gene>
    <name evidence="6" type="ORF">FYJ52_02660</name>
</gene>
<comment type="caution">
    <text evidence="6">The sequence shown here is derived from an EMBL/GenBank/DDBJ whole genome shotgun (WGS) entry which is preliminary data.</text>
</comment>
<dbReference type="Gene3D" id="3.40.190.10">
    <property type="entry name" value="Periplasmic binding protein-like II"/>
    <property type="match status" value="2"/>
</dbReference>
<protein>
    <submittedName>
        <fullName evidence="6">Spermidine/putrescine ABC transporter substrate-binding protein</fullName>
    </submittedName>
</protein>
<reference evidence="6 7" key="1">
    <citation type="submission" date="2019-08" db="EMBL/GenBank/DDBJ databases">
        <title>In-depth cultivation of the pig gut microbiome towards novel bacterial diversity and tailored functional studies.</title>
        <authorList>
            <person name="Wylensek D."/>
            <person name="Hitch T.C.A."/>
            <person name="Clavel T."/>
        </authorList>
    </citation>
    <scope>NUCLEOTIDE SEQUENCE [LARGE SCALE GENOMIC DNA]</scope>
    <source>
        <strain evidence="6 7">RF-744-FAT-4</strain>
    </source>
</reference>
<sequence length="366" mass="41025">MLKKRFWKRITALVTAVVLLTATLAGCGTQSSSKGDDLNIIVWSGTWSEQMFKDYEKETGTHVNVTYIDNTDTLMSKLIQGNADYDLIDLESAYVQPFIKNDLLAKVDHKKITNEKYIISDFNKGAPGDEKMQYTVADMAPGYTTVVYNKETCPVKITSFKDLANPALKGQVAMVNSTISLYGEALTALGYKPNSTNKKEIKEANDLLRSIKGNVKAFVGESAVSQLENGECSVAFCWDYPTLCNDSKANWDKFECVPLTEGYERFQQYWAIPKSSKKKAEAQKLINFILSPKELAKTYKEYGGTPLEEKSAMEKYLGADYYNNPSISLAEQMESKSWCVPVNDKQINIMDTYYTDLMGDKAKSSN</sequence>
<keyword evidence="2" id="KW-0813">Transport</keyword>
<dbReference type="SUPFAM" id="SSF53850">
    <property type="entry name" value="Periplasmic binding protein-like II"/>
    <property type="match status" value="1"/>
</dbReference>
<dbReference type="PROSITE" id="PS51257">
    <property type="entry name" value="PROKAR_LIPOPROTEIN"/>
    <property type="match status" value="1"/>
</dbReference>
<evidence type="ECO:0000313" key="6">
    <source>
        <dbReference type="EMBL" id="MSS19314.1"/>
    </source>
</evidence>